<dbReference type="PANTHER" id="PTHR18964">
    <property type="entry name" value="ROK (REPRESSOR, ORF, KINASE) FAMILY"/>
    <property type="match status" value="1"/>
</dbReference>
<proteinExistence type="inferred from homology"/>
<gene>
    <name evidence="2" type="ORF">K1X15_15425</name>
</gene>
<dbReference type="Gene3D" id="3.30.420.40">
    <property type="match status" value="2"/>
</dbReference>
<dbReference type="PANTHER" id="PTHR18964:SF149">
    <property type="entry name" value="BIFUNCTIONAL UDP-N-ACETYLGLUCOSAMINE 2-EPIMERASE_N-ACETYLMANNOSAMINE KINASE"/>
    <property type="match status" value="1"/>
</dbReference>
<protein>
    <submittedName>
        <fullName evidence="2">ROK family protein</fullName>
    </submittedName>
</protein>
<accession>A0ABX8WBB7</accession>
<name>A0ABX8WBB7_9HYPH</name>
<sequence>MASPSLQRPALSRRIGLPRHSVSDLLGTLESRGFVHVAGTHDGLPGRSQLSYALRANAALAMGFDVGGTKISGAVCDMRGTLLAEYTEPSTRRGADALVTQIAAIADRLCSHAGLPRYHVRNTTIGVPAAVDPRTGRLSLAGNMPGIEGVALLEPLTSALGGHVHLDNDVNLALVAEVRSQPDASANMAFVALGTGIGSALMVNGHLLRGAHGGAGEIGYLPLWQLDFSGTPALENQVGEAGIRRLYVAAGGPTEHSVEQIFRAAANGDHAGLQALDQAAQFVARGVVSILALVDAETVVFGGSVGAREEFIDRVRPLVSAAWPRPVVIRRSETGSRAGLLGSVEMARQQLLSDLFGPA</sequence>
<dbReference type="CDD" id="cd23763">
    <property type="entry name" value="ASKHA_ATPase_ROK"/>
    <property type="match status" value="1"/>
</dbReference>
<evidence type="ECO:0000256" key="1">
    <source>
        <dbReference type="ARBA" id="ARBA00006479"/>
    </source>
</evidence>
<dbReference type="Proteomes" id="UP000825799">
    <property type="component" value="Chromosome"/>
</dbReference>
<reference evidence="2 3" key="1">
    <citation type="submission" date="2021-08" db="EMBL/GenBank/DDBJ databases">
        <title>Devosia salina sp. nov., isolated from the South China Sea sediment.</title>
        <authorList>
            <person name="Zhou Z."/>
        </authorList>
    </citation>
    <scope>NUCLEOTIDE SEQUENCE [LARGE SCALE GENOMIC DNA]</scope>
    <source>
        <strain evidence="2 3">SCS-3</strain>
    </source>
</reference>
<keyword evidence="3" id="KW-1185">Reference proteome</keyword>
<dbReference type="InterPro" id="IPR043129">
    <property type="entry name" value="ATPase_NBD"/>
</dbReference>
<dbReference type="RefSeq" id="WP_220304494.1">
    <property type="nucleotide sequence ID" value="NZ_CP080590.1"/>
</dbReference>
<evidence type="ECO:0000313" key="2">
    <source>
        <dbReference type="EMBL" id="QYO76001.1"/>
    </source>
</evidence>
<dbReference type="InterPro" id="IPR000600">
    <property type="entry name" value="ROK"/>
</dbReference>
<comment type="similarity">
    <text evidence="1">Belongs to the ROK (NagC/XylR) family.</text>
</comment>
<dbReference type="Pfam" id="PF00480">
    <property type="entry name" value="ROK"/>
    <property type="match status" value="1"/>
</dbReference>
<organism evidence="2 3">
    <name type="scientific">Devosia salina</name>
    <dbReference type="NCBI Taxonomy" id="2860336"/>
    <lineage>
        <taxon>Bacteria</taxon>
        <taxon>Pseudomonadati</taxon>
        <taxon>Pseudomonadota</taxon>
        <taxon>Alphaproteobacteria</taxon>
        <taxon>Hyphomicrobiales</taxon>
        <taxon>Devosiaceae</taxon>
        <taxon>Devosia</taxon>
    </lineage>
</organism>
<evidence type="ECO:0000313" key="3">
    <source>
        <dbReference type="Proteomes" id="UP000825799"/>
    </source>
</evidence>
<dbReference type="EMBL" id="CP080590">
    <property type="protein sequence ID" value="QYO76001.1"/>
    <property type="molecule type" value="Genomic_DNA"/>
</dbReference>
<dbReference type="SUPFAM" id="SSF53067">
    <property type="entry name" value="Actin-like ATPase domain"/>
    <property type="match status" value="1"/>
</dbReference>